<keyword evidence="5 9" id="KW-0697">Rotamase</keyword>
<keyword evidence="6" id="KW-0143">Chaperone</keyword>
<dbReference type="InterPro" id="IPR001179">
    <property type="entry name" value="PPIase_FKBP_dom"/>
</dbReference>
<evidence type="ECO:0000256" key="3">
    <source>
        <dbReference type="ARBA" id="ARBA00006577"/>
    </source>
</evidence>
<dbReference type="InterPro" id="IPR046357">
    <property type="entry name" value="PPIase_dom_sf"/>
</dbReference>
<accession>A0ABY8CN58</accession>
<evidence type="ECO:0000256" key="7">
    <source>
        <dbReference type="ARBA" id="ARBA00023235"/>
    </source>
</evidence>
<evidence type="ECO:0000256" key="9">
    <source>
        <dbReference type="PROSITE-ProRule" id="PRU00277"/>
    </source>
</evidence>
<keyword evidence="7 9" id="KW-0413">Isomerase</keyword>
<protein>
    <recommendedName>
        <fullName evidence="10">Peptidyl-prolyl cis-trans isomerase</fullName>
        <ecNumber evidence="10">5.2.1.8</ecNumber>
    </recommendedName>
</protein>
<comment type="function">
    <text evidence="8">Also involved in hydrogenase metallocenter assembly, probably by participating in the nickel insertion step. This function in hydrogenase biosynthesis requires chaperone activity and the presence of the metal-binding domain, but not PPIase activity.</text>
</comment>
<evidence type="ECO:0000256" key="8">
    <source>
        <dbReference type="ARBA" id="ARBA00037071"/>
    </source>
</evidence>
<evidence type="ECO:0000256" key="1">
    <source>
        <dbReference type="ARBA" id="ARBA00000971"/>
    </source>
</evidence>
<evidence type="ECO:0000256" key="10">
    <source>
        <dbReference type="RuleBase" id="RU003915"/>
    </source>
</evidence>
<reference evidence="12 13" key="1">
    <citation type="submission" date="2023-03" db="EMBL/GenBank/DDBJ databases">
        <authorList>
            <person name="Kaur S."/>
            <person name="Espinosa-Saiz D."/>
            <person name="Velazquez E."/>
            <person name="Menendez E."/>
            <person name="diCenzo G.C."/>
        </authorList>
    </citation>
    <scope>NUCLEOTIDE SEQUENCE [LARGE SCALE GENOMIC DNA]</scope>
    <source>
        <strain evidence="12 13">LMG 27395</strain>
    </source>
</reference>
<evidence type="ECO:0000256" key="2">
    <source>
        <dbReference type="ARBA" id="ARBA00004496"/>
    </source>
</evidence>
<dbReference type="PANTHER" id="PTHR47861:SF3">
    <property type="entry name" value="FKBP-TYPE PEPTIDYL-PROLYL CIS-TRANS ISOMERASE SLYD"/>
    <property type="match status" value="1"/>
</dbReference>
<comment type="similarity">
    <text evidence="3 10">Belongs to the FKBP-type PPIase family.</text>
</comment>
<dbReference type="GO" id="GO:0016853">
    <property type="term" value="F:isomerase activity"/>
    <property type="evidence" value="ECO:0007669"/>
    <property type="project" value="UniProtKB-KW"/>
</dbReference>
<keyword evidence="4" id="KW-0963">Cytoplasm</keyword>
<comment type="subcellular location">
    <subcellularLocation>
        <location evidence="2">Cytoplasm</location>
    </subcellularLocation>
</comment>
<evidence type="ECO:0000259" key="11">
    <source>
        <dbReference type="PROSITE" id="PS50059"/>
    </source>
</evidence>
<dbReference type="EC" id="5.2.1.8" evidence="10"/>
<name>A0ABY8CN58_9HYPH</name>
<proteinExistence type="inferred from homology"/>
<organism evidence="12 13">
    <name type="scientific">Sinorhizobium numidicum</name>
    <dbReference type="NCBI Taxonomy" id="680248"/>
    <lineage>
        <taxon>Bacteria</taxon>
        <taxon>Pseudomonadati</taxon>
        <taxon>Pseudomonadota</taxon>
        <taxon>Alphaproteobacteria</taxon>
        <taxon>Hyphomicrobiales</taxon>
        <taxon>Rhizobiaceae</taxon>
        <taxon>Sinorhizobium/Ensifer group</taxon>
        <taxon>Sinorhizobium</taxon>
    </lineage>
</organism>
<gene>
    <name evidence="12" type="ORF">PYH38_001497</name>
</gene>
<evidence type="ECO:0000313" key="13">
    <source>
        <dbReference type="Proteomes" id="UP001235547"/>
    </source>
</evidence>
<dbReference type="Gene3D" id="3.10.50.40">
    <property type="match status" value="1"/>
</dbReference>
<evidence type="ECO:0000313" key="12">
    <source>
        <dbReference type="EMBL" id="WEX80099.1"/>
    </source>
</evidence>
<dbReference type="Proteomes" id="UP001235547">
    <property type="component" value="Chromosome 2"/>
</dbReference>
<evidence type="ECO:0000256" key="5">
    <source>
        <dbReference type="ARBA" id="ARBA00023110"/>
    </source>
</evidence>
<dbReference type="PANTHER" id="PTHR47861">
    <property type="entry name" value="FKBP-TYPE PEPTIDYL-PROLYL CIS-TRANS ISOMERASE SLYD"/>
    <property type="match status" value="1"/>
</dbReference>
<comment type="catalytic activity">
    <reaction evidence="1 9 10">
        <text>[protein]-peptidylproline (omega=180) = [protein]-peptidylproline (omega=0)</text>
        <dbReference type="Rhea" id="RHEA:16237"/>
        <dbReference type="Rhea" id="RHEA-COMP:10747"/>
        <dbReference type="Rhea" id="RHEA-COMP:10748"/>
        <dbReference type="ChEBI" id="CHEBI:83833"/>
        <dbReference type="ChEBI" id="CHEBI:83834"/>
        <dbReference type="EC" id="5.2.1.8"/>
    </reaction>
</comment>
<dbReference type="SUPFAM" id="SSF54534">
    <property type="entry name" value="FKBP-like"/>
    <property type="match status" value="1"/>
</dbReference>
<evidence type="ECO:0000256" key="6">
    <source>
        <dbReference type="ARBA" id="ARBA00023186"/>
    </source>
</evidence>
<evidence type="ECO:0000256" key="4">
    <source>
        <dbReference type="ARBA" id="ARBA00022490"/>
    </source>
</evidence>
<sequence length="142" mass="15027">MTEVNNGDVVRIHYTAKLTDGSVIDSTQGREPLEFQVGAGQIIAGLDRQISGMAVGEMNTVTIPAEEAYGPHDDAKVQTLSRSVVPDGVEVGTRLQGTASDGHQMALTVTRVDDEQVTVDANHPFAGQDLVLNVTVVEILSA</sequence>
<keyword evidence="13" id="KW-1185">Reference proteome</keyword>
<dbReference type="EMBL" id="CP120370">
    <property type="protein sequence ID" value="WEX80099.1"/>
    <property type="molecule type" value="Genomic_DNA"/>
</dbReference>
<dbReference type="PROSITE" id="PS50059">
    <property type="entry name" value="FKBP_PPIASE"/>
    <property type="match status" value="1"/>
</dbReference>
<dbReference type="RefSeq" id="WP_280730800.1">
    <property type="nucleotide sequence ID" value="NZ_CP120367.1"/>
</dbReference>
<feature type="domain" description="PPIase FKBP-type" evidence="11">
    <location>
        <begin position="7"/>
        <end position="86"/>
    </location>
</feature>
<dbReference type="Pfam" id="PF00254">
    <property type="entry name" value="FKBP_C"/>
    <property type="match status" value="1"/>
</dbReference>